<comment type="similarity">
    <text evidence="1">Belongs to the cyclophilin-type PPIase family.</text>
</comment>
<evidence type="ECO:0000256" key="2">
    <source>
        <dbReference type="ARBA" id="ARBA00013194"/>
    </source>
</evidence>
<dbReference type="GO" id="GO:0006457">
    <property type="term" value="P:protein folding"/>
    <property type="evidence" value="ECO:0007669"/>
    <property type="project" value="InterPro"/>
</dbReference>
<protein>
    <recommendedName>
        <fullName evidence="2">peptidylprolyl isomerase</fullName>
        <ecNumber evidence="2">5.2.1.8</ecNumber>
    </recommendedName>
</protein>
<dbReference type="CDD" id="cd00317">
    <property type="entry name" value="cyclophilin"/>
    <property type="match status" value="1"/>
</dbReference>
<accession>V4PQY5</accession>
<dbReference type="SUPFAM" id="SSF50891">
    <property type="entry name" value="Cyclophilin-like"/>
    <property type="match status" value="1"/>
</dbReference>
<reference evidence="6 7" key="1">
    <citation type="journal article" date="2014" name="Nature">
        <title>Sequential evolution of bacterial morphology by co-option of a developmental regulator.</title>
        <authorList>
            <person name="Jiang C."/>
            <person name="Brown P.J."/>
            <person name="Ducret A."/>
            <person name="Brun Y.V."/>
        </authorList>
    </citation>
    <scope>NUCLEOTIDE SEQUENCE [LARGE SCALE GENOMIC DNA]</scope>
    <source>
        <strain evidence="6 7">DSM 16100</strain>
    </source>
</reference>
<dbReference type="Pfam" id="PF00160">
    <property type="entry name" value="Pro_isomerase"/>
    <property type="match status" value="1"/>
</dbReference>
<evidence type="ECO:0000313" key="7">
    <source>
        <dbReference type="Proteomes" id="UP000017837"/>
    </source>
</evidence>
<organism evidence="6 7">
    <name type="scientific">Asticcacaulis benevestitus DSM 16100 = ATCC BAA-896</name>
    <dbReference type="NCBI Taxonomy" id="1121022"/>
    <lineage>
        <taxon>Bacteria</taxon>
        <taxon>Pseudomonadati</taxon>
        <taxon>Pseudomonadota</taxon>
        <taxon>Alphaproteobacteria</taxon>
        <taxon>Caulobacterales</taxon>
        <taxon>Caulobacteraceae</taxon>
        <taxon>Asticcacaulis</taxon>
    </lineage>
</organism>
<dbReference type="InterPro" id="IPR029000">
    <property type="entry name" value="Cyclophilin-like_dom_sf"/>
</dbReference>
<evidence type="ECO:0000256" key="4">
    <source>
        <dbReference type="ARBA" id="ARBA00023235"/>
    </source>
</evidence>
<proteinExistence type="inferred from homology"/>
<dbReference type="PROSITE" id="PS00170">
    <property type="entry name" value="CSA_PPIASE_1"/>
    <property type="match status" value="1"/>
</dbReference>
<dbReference type="AlphaFoldDB" id="V4PQY5"/>
<dbReference type="EMBL" id="AWGB01000022">
    <property type="protein sequence ID" value="ESQ90696.1"/>
    <property type="molecule type" value="Genomic_DNA"/>
</dbReference>
<evidence type="ECO:0000313" key="6">
    <source>
        <dbReference type="EMBL" id="ESQ90696.1"/>
    </source>
</evidence>
<dbReference type="GO" id="GO:0003755">
    <property type="term" value="F:peptidyl-prolyl cis-trans isomerase activity"/>
    <property type="evidence" value="ECO:0007669"/>
    <property type="project" value="UniProtKB-KW"/>
</dbReference>
<dbReference type="InterPro" id="IPR020892">
    <property type="entry name" value="Cyclophilin-type_PPIase_CS"/>
</dbReference>
<name>V4PQY5_9CAUL</name>
<keyword evidence="7" id="KW-1185">Reference proteome</keyword>
<keyword evidence="3" id="KW-0697">Rotamase</keyword>
<dbReference type="PANTHER" id="PTHR45625">
    <property type="entry name" value="PEPTIDYL-PROLYL CIS-TRANS ISOMERASE-RELATED"/>
    <property type="match status" value="1"/>
</dbReference>
<dbReference type="PATRIC" id="fig|1121022.4.peg.2443"/>
<feature type="domain" description="PPIase cyclophilin-type" evidence="5">
    <location>
        <begin position="29"/>
        <end position="216"/>
    </location>
</feature>
<sequence length="276" mass="29661">MAATSAFALDPGYRAPDADHTLVIDTTKGQVIVELYPAMAPLSAERLITLTRQKFYDGLIFHRVIEDFMAQTGDPQGTGMGGSTLSNVKGEFTMRHDASFPLTVAVRPKGSLIGFVGALPVQSQVNELMPLSNDGKVMAWGLYCQGVLGMARDNSPDSANSQFFLMRGANAALEKRYTPVGAIISGLDVVRKLKIGEPPVNPDKMTRVRILSDIPEAERPQVEIMDTTSPQFQTVLEAVRKDKGADFSACDVTIPSKILNAPAVATAETPVTPPAK</sequence>
<dbReference type="PANTHER" id="PTHR45625:SF4">
    <property type="entry name" value="PEPTIDYLPROLYL ISOMERASE DOMAIN AND WD REPEAT-CONTAINING PROTEIN 1"/>
    <property type="match status" value="1"/>
</dbReference>
<dbReference type="PROSITE" id="PS50072">
    <property type="entry name" value="CSA_PPIASE_2"/>
    <property type="match status" value="1"/>
</dbReference>
<dbReference type="EC" id="5.2.1.8" evidence="2"/>
<keyword evidence="4" id="KW-0413">Isomerase</keyword>
<dbReference type="Proteomes" id="UP000017837">
    <property type="component" value="Unassembled WGS sequence"/>
</dbReference>
<dbReference type="InterPro" id="IPR002130">
    <property type="entry name" value="Cyclophilin-type_PPIase_dom"/>
</dbReference>
<comment type="caution">
    <text evidence="6">The sequence shown here is derived from an EMBL/GenBank/DDBJ whole genome shotgun (WGS) entry which is preliminary data.</text>
</comment>
<evidence type="ECO:0000259" key="5">
    <source>
        <dbReference type="PROSITE" id="PS50072"/>
    </source>
</evidence>
<dbReference type="STRING" id="1121022.GCA_000376105_00306"/>
<evidence type="ECO:0000256" key="3">
    <source>
        <dbReference type="ARBA" id="ARBA00023110"/>
    </source>
</evidence>
<evidence type="ECO:0000256" key="1">
    <source>
        <dbReference type="ARBA" id="ARBA00007365"/>
    </source>
</evidence>
<dbReference type="Gene3D" id="2.40.100.10">
    <property type="entry name" value="Cyclophilin-like"/>
    <property type="match status" value="1"/>
</dbReference>
<gene>
    <name evidence="6" type="ORF">ABENE_12050</name>
</gene>
<dbReference type="InterPro" id="IPR044666">
    <property type="entry name" value="Cyclophilin_A-like"/>
</dbReference>
<dbReference type="eggNOG" id="COG0652">
    <property type="taxonomic scope" value="Bacteria"/>
</dbReference>